<name>A0ABS4CDY5_9ENTE</name>
<reference evidence="2 3" key="1">
    <citation type="submission" date="2020-12" db="EMBL/GenBank/DDBJ databases">
        <title>Vagococcus allomyrinae sp. nov. and Enterococcus lavae sp. nov., isolated from the larvae of Allomyrina dichotoma.</title>
        <authorList>
            <person name="Lee S.D."/>
        </authorList>
    </citation>
    <scope>NUCLEOTIDE SEQUENCE [LARGE SCALE GENOMIC DNA]</scope>
    <source>
        <strain evidence="2 3">BWM-S5</strain>
    </source>
</reference>
<dbReference type="EMBL" id="JAEDXU010000001">
    <property type="protein sequence ID" value="MBP1044661.1"/>
    <property type="molecule type" value="Genomic_DNA"/>
</dbReference>
<keyword evidence="1" id="KW-0812">Transmembrane</keyword>
<evidence type="ECO:0000256" key="1">
    <source>
        <dbReference type="SAM" id="Phobius"/>
    </source>
</evidence>
<comment type="caution">
    <text evidence="2">The sequence shown here is derived from an EMBL/GenBank/DDBJ whole genome shotgun (WGS) entry which is preliminary data.</text>
</comment>
<organism evidence="2 3">
    <name type="scientific">Enterococcus larvae</name>
    <dbReference type="NCBI Taxonomy" id="2794352"/>
    <lineage>
        <taxon>Bacteria</taxon>
        <taxon>Bacillati</taxon>
        <taxon>Bacillota</taxon>
        <taxon>Bacilli</taxon>
        <taxon>Lactobacillales</taxon>
        <taxon>Enterococcaceae</taxon>
        <taxon>Enterococcus</taxon>
    </lineage>
</organism>
<evidence type="ECO:0008006" key="4">
    <source>
        <dbReference type="Google" id="ProtNLM"/>
    </source>
</evidence>
<gene>
    <name evidence="2" type="ORF">I6N96_00100</name>
</gene>
<dbReference type="Proteomes" id="UP000673375">
    <property type="component" value="Unassembled WGS sequence"/>
</dbReference>
<sequence length="173" mass="19821">MMEERNKDFIGYEYKEATVNRSLEALFVDSYASMGWQLVETTMPMQGNGKISMRFKRDRKIRNKSELTRLQRQLDGLITEIDRLEFSKNTKAAGTAYVLGLIGTAFMAGSVFAYIAGLLVPSIILAIPGFLGWIIPYWVYRKIRQEKVNELNPLIEQRYDEVYSTCEQASALV</sequence>
<feature type="transmembrane region" description="Helical" evidence="1">
    <location>
        <begin position="122"/>
        <end position="140"/>
    </location>
</feature>
<keyword evidence="1" id="KW-1133">Transmembrane helix</keyword>
<feature type="transmembrane region" description="Helical" evidence="1">
    <location>
        <begin position="96"/>
        <end position="116"/>
    </location>
</feature>
<accession>A0ABS4CDY5</accession>
<proteinExistence type="predicted"/>
<protein>
    <recommendedName>
        <fullName evidence="4">DUF4177 domain-containing protein</fullName>
    </recommendedName>
</protein>
<keyword evidence="1" id="KW-0472">Membrane</keyword>
<dbReference type="RefSeq" id="WP_209555470.1">
    <property type="nucleotide sequence ID" value="NZ_JAEDXU010000001.1"/>
</dbReference>
<evidence type="ECO:0000313" key="3">
    <source>
        <dbReference type="Proteomes" id="UP000673375"/>
    </source>
</evidence>
<keyword evidence="3" id="KW-1185">Reference proteome</keyword>
<evidence type="ECO:0000313" key="2">
    <source>
        <dbReference type="EMBL" id="MBP1044661.1"/>
    </source>
</evidence>